<reference evidence="2" key="1">
    <citation type="journal article" date="2019" name="Int. J. Syst. Evol. Microbiol.">
        <title>The Global Catalogue of Microorganisms (GCM) 10K type strain sequencing project: providing services to taxonomists for standard genome sequencing and annotation.</title>
        <authorList>
            <consortium name="The Broad Institute Genomics Platform"/>
            <consortium name="The Broad Institute Genome Sequencing Center for Infectious Disease"/>
            <person name="Wu L."/>
            <person name="Ma J."/>
        </authorList>
    </citation>
    <scope>NUCLEOTIDE SEQUENCE [LARGE SCALE GENOMIC DNA]</scope>
    <source>
        <strain evidence="2">NCAIM B.01391</strain>
    </source>
</reference>
<gene>
    <name evidence="1" type="ORF">ACFPOB_27685</name>
</gene>
<name>A0ABW0IYC2_9HYPH</name>
<organism evidence="1 2">
    <name type="scientific">Bosea eneae</name>
    <dbReference type="NCBI Taxonomy" id="151454"/>
    <lineage>
        <taxon>Bacteria</taxon>
        <taxon>Pseudomonadati</taxon>
        <taxon>Pseudomonadota</taxon>
        <taxon>Alphaproteobacteria</taxon>
        <taxon>Hyphomicrobiales</taxon>
        <taxon>Boseaceae</taxon>
        <taxon>Bosea</taxon>
    </lineage>
</organism>
<evidence type="ECO:0000313" key="1">
    <source>
        <dbReference type="EMBL" id="MFC5423328.1"/>
    </source>
</evidence>
<dbReference type="RefSeq" id="WP_377801479.1">
    <property type="nucleotide sequence ID" value="NZ_JBHSLW010000076.1"/>
</dbReference>
<evidence type="ECO:0008006" key="3">
    <source>
        <dbReference type="Google" id="ProtNLM"/>
    </source>
</evidence>
<dbReference type="Proteomes" id="UP001596053">
    <property type="component" value="Unassembled WGS sequence"/>
</dbReference>
<comment type="caution">
    <text evidence="1">The sequence shown here is derived from an EMBL/GenBank/DDBJ whole genome shotgun (WGS) entry which is preliminary data.</text>
</comment>
<proteinExistence type="predicted"/>
<evidence type="ECO:0000313" key="2">
    <source>
        <dbReference type="Proteomes" id="UP001596053"/>
    </source>
</evidence>
<accession>A0ABW0IYC2</accession>
<protein>
    <recommendedName>
        <fullName evidence="3">Nitrile hydratase accessory protein</fullName>
    </recommendedName>
</protein>
<keyword evidence="2" id="KW-1185">Reference proteome</keyword>
<sequence>MSDDWRAAAAELDRELVAVQHTAYGAFWPATAVALALIDSGVLDKAKLMEIIDDLHDVATAWAEPGYGEDATQQLEQMRQLLEGEAWASGQVRPLLRRLLNAEFLRAALRPKSPPPGHEESEKR</sequence>
<dbReference type="EMBL" id="JBHSLW010000076">
    <property type="protein sequence ID" value="MFC5423328.1"/>
    <property type="molecule type" value="Genomic_DNA"/>
</dbReference>